<reference evidence="1" key="1">
    <citation type="journal article" date="2014" name="Front. Microbiol.">
        <title>High frequency of phylogenetically diverse reductive dehalogenase-homologous genes in deep subseafloor sedimentary metagenomes.</title>
        <authorList>
            <person name="Kawai M."/>
            <person name="Futagami T."/>
            <person name="Toyoda A."/>
            <person name="Takaki Y."/>
            <person name="Nishi S."/>
            <person name="Hori S."/>
            <person name="Arai W."/>
            <person name="Tsubouchi T."/>
            <person name="Morono Y."/>
            <person name="Uchiyama I."/>
            <person name="Ito T."/>
            <person name="Fujiyama A."/>
            <person name="Inagaki F."/>
            <person name="Takami H."/>
        </authorList>
    </citation>
    <scope>NUCLEOTIDE SEQUENCE</scope>
    <source>
        <strain evidence="1">Expedition CK06-06</strain>
    </source>
</reference>
<comment type="caution">
    <text evidence="1">The sequence shown here is derived from an EMBL/GenBank/DDBJ whole genome shotgun (WGS) entry which is preliminary data.</text>
</comment>
<feature type="non-terminal residue" evidence="1">
    <location>
        <position position="53"/>
    </location>
</feature>
<accession>X0W0F8</accession>
<gene>
    <name evidence="1" type="ORF">S01H1_54385</name>
</gene>
<sequence>MLADLKIEASILVVVVLPLVPEMMMENFSWFLNLSKSLGSIFKAISPGAAVPP</sequence>
<proteinExistence type="predicted"/>
<organism evidence="1">
    <name type="scientific">marine sediment metagenome</name>
    <dbReference type="NCBI Taxonomy" id="412755"/>
    <lineage>
        <taxon>unclassified sequences</taxon>
        <taxon>metagenomes</taxon>
        <taxon>ecological metagenomes</taxon>
    </lineage>
</organism>
<evidence type="ECO:0000313" key="1">
    <source>
        <dbReference type="EMBL" id="GAG16837.1"/>
    </source>
</evidence>
<protein>
    <submittedName>
        <fullName evidence="1">Uncharacterized protein</fullName>
    </submittedName>
</protein>
<dbReference type="EMBL" id="BARS01035287">
    <property type="protein sequence ID" value="GAG16837.1"/>
    <property type="molecule type" value="Genomic_DNA"/>
</dbReference>
<dbReference type="AlphaFoldDB" id="X0W0F8"/>
<name>X0W0F8_9ZZZZ</name>